<dbReference type="InterPro" id="IPR008922">
    <property type="entry name" value="Di-copper_centre_dom_sf"/>
</dbReference>
<dbReference type="AlphaFoldDB" id="A0A2V2YED0"/>
<comment type="caution">
    <text evidence="1">The sequence shown here is derived from an EMBL/GenBank/DDBJ whole genome shotgun (WGS) entry which is preliminary data.</text>
</comment>
<organism evidence="1 2">
    <name type="scientific">Paenibacillus cellulosilyticus</name>
    <dbReference type="NCBI Taxonomy" id="375489"/>
    <lineage>
        <taxon>Bacteria</taxon>
        <taxon>Bacillati</taxon>
        <taxon>Bacillota</taxon>
        <taxon>Bacilli</taxon>
        <taxon>Bacillales</taxon>
        <taxon>Paenibacillaceae</taxon>
        <taxon>Paenibacillus</taxon>
    </lineage>
</organism>
<dbReference type="Gene3D" id="1.10.1280.10">
    <property type="entry name" value="Di-copper center containing domain from catechol oxidase"/>
    <property type="match status" value="1"/>
</dbReference>
<gene>
    <name evidence="1" type="ORF">DFQ01_14034</name>
</gene>
<proteinExistence type="predicted"/>
<dbReference type="EMBL" id="QGTQ01000040">
    <property type="protein sequence ID" value="PWV90651.1"/>
    <property type="molecule type" value="Genomic_DNA"/>
</dbReference>
<reference evidence="1 2" key="1">
    <citation type="submission" date="2018-05" db="EMBL/GenBank/DDBJ databases">
        <title>Genomic Encyclopedia of Type Strains, Phase III (KMG-III): the genomes of soil and plant-associated and newly described type strains.</title>
        <authorList>
            <person name="Whitman W."/>
        </authorList>
    </citation>
    <scope>NUCLEOTIDE SEQUENCE [LARGE SCALE GENOMIC DNA]</scope>
    <source>
        <strain evidence="1 2">CECT 5696</strain>
    </source>
</reference>
<dbReference type="OrthoDB" id="2677361at2"/>
<name>A0A2V2YED0_9BACL</name>
<dbReference type="SUPFAM" id="SSF48056">
    <property type="entry name" value="Di-copper centre-containing domain"/>
    <property type="match status" value="1"/>
</dbReference>
<evidence type="ECO:0000313" key="2">
    <source>
        <dbReference type="Proteomes" id="UP000246635"/>
    </source>
</evidence>
<dbReference type="RefSeq" id="WP_110047336.1">
    <property type="nucleotide sequence ID" value="NZ_CP054612.1"/>
</dbReference>
<keyword evidence="2" id="KW-1185">Reference proteome</keyword>
<evidence type="ECO:0000313" key="1">
    <source>
        <dbReference type="EMBL" id="PWV90651.1"/>
    </source>
</evidence>
<sequence>MPTIPNFPPQLLEEHRLWHHANHVNGTFVPVGWGERFLRFHRQFIRRALSWYEQQGLDTRWVAPWPQVPEAIRRAPCYNWAAENRIVNQPESFATLDELGRFMESSQVHACIHVTAARIYGEPDINDFDVAPRNTVFYSIHGLIDNWYRNWEQTTGQQRGRRPMRTDEK</sequence>
<evidence type="ECO:0008006" key="3">
    <source>
        <dbReference type="Google" id="ProtNLM"/>
    </source>
</evidence>
<dbReference type="Proteomes" id="UP000246635">
    <property type="component" value="Unassembled WGS sequence"/>
</dbReference>
<protein>
    <recommendedName>
        <fullName evidence="3">Tyrosinase copper-binding domain-containing protein</fullName>
    </recommendedName>
</protein>
<accession>A0A2V2YED0</accession>